<proteinExistence type="predicted"/>
<evidence type="ECO:0000313" key="1">
    <source>
        <dbReference type="EMBL" id="KAH0926048.1"/>
    </source>
</evidence>
<dbReference type="Proteomes" id="UP000824890">
    <property type="component" value="Unassembled WGS sequence"/>
</dbReference>
<dbReference type="EMBL" id="JAGKQM010000005">
    <property type="protein sequence ID" value="KAH0926048.1"/>
    <property type="molecule type" value="Genomic_DNA"/>
</dbReference>
<reference evidence="1 2" key="1">
    <citation type="submission" date="2021-05" db="EMBL/GenBank/DDBJ databases">
        <title>Genome Assembly of Synthetic Allotetraploid Brassica napus Reveals Homoeologous Exchanges between Subgenomes.</title>
        <authorList>
            <person name="Davis J.T."/>
        </authorList>
    </citation>
    <scope>NUCLEOTIDE SEQUENCE [LARGE SCALE GENOMIC DNA]</scope>
    <source>
        <strain evidence="2">cv. Da-Ae</strain>
        <tissue evidence="1">Seedling</tissue>
    </source>
</reference>
<gene>
    <name evidence="1" type="ORF">HID58_018304</name>
</gene>
<feature type="non-terminal residue" evidence="1">
    <location>
        <position position="1"/>
    </location>
</feature>
<protein>
    <submittedName>
        <fullName evidence="1">Uncharacterized protein</fullName>
    </submittedName>
</protein>
<evidence type="ECO:0000313" key="2">
    <source>
        <dbReference type="Proteomes" id="UP000824890"/>
    </source>
</evidence>
<organism evidence="1 2">
    <name type="scientific">Brassica napus</name>
    <name type="common">Rape</name>
    <dbReference type="NCBI Taxonomy" id="3708"/>
    <lineage>
        <taxon>Eukaryota</taxon>
        <taxon>Viridiplantae</taxon>
        <taxon>Streptophyta</taxon>
        <taxon>Embryophyta</taxon>
        <taxon>Tracheophyta</taxon>
        <taxon>Spermatophyta</taxon>
        <taxon>Magnoliopsida</taxon>
        <taxon>eudicotyledons</taxon>
        <taxon>Gunneridae</taxon>
        <taxon>Pentapetalae</taxon>
        <taxon>rosids</taxon>
        <taxon>malvids</taxon>
        <taxon>Brassicales</taxon>
        <taxon>Brassicaceae</taxon>
        <taxon>Brassiceae</taxon>
        <taxon>Brassica</taxon>
    </lineage>
</organism>
<feature type="non-terminal residue" evidence="1">
    <location>
        <position position="290"/>
    </location>
</feature>
<name>A0ABQ8DB79_BRANA</name>
<accession>A0ABQ8DB79</accession>
<sequence>WIPLAGTLDLPRGEIDLVVGCVFSGVSTRWRGLLRKGVGFLGFGYGRSQFPCCRFVCRRGGEGAWWIGRALSGSSSGVTYWRSLFAVEWTFLESRLGVSSRTRVVFLLRGDDGSSARTQGCLLVCGQGLFVVLRLRSLEVSASSVIYGRVCCALHDALHLLDHLTYQPGACYLASPARSSSEAQEDRARFSSSRVKPSVGAIASLFLIAVTEDPVSSLSSLQPDLLGGSECFICYRYLALDFLLSPRFGKVSVAFFKLHGQSRYKCWGDYQNLATPAMSRGVEESGIRGN</sequence>
<comment type="caution">
    <text evidence="1">The sequence shown here is derived from an EMBL/GenBank/DDBJ whole genome shotgun (WGS) entry which is preliminary data.</text>
</comment>
<keyword evidence="2" id="KW-1185">Reference proteome</keyword>